<keyword evidence="3" id="KW-1185">Reference proteome</keyword>
<accession>A0A5B7FUM5</accession>
<evidence type="ECO:0000313" key="3">
    <source>
        <dbReference type="Proteomes" id="UP000324222"/>
    </source>
</evidence>
<dbReference type="EMBL" id="VSRR010008672">
    <property type="protein sequence ID" value="MPC49107.1"/>
    <property type="molecule type" value="Genomic_DNA"/>
</dbReference>
<dbReference type="PANTHER" id="PTHR19446">
    <property type="entry name" value="REVERSE TRANSCRIPTASES"/>
    <property type="match status" value="1"/>
</dbReference>
<sequence>MWSKLRAIRNLGPPPSPSHPDPQGKADFAELFANRTKATNLPLSTRAEVARLSAGRQATIRAACSEAAVSDVPFTITELRNALKTGSDTSPGADGITHSMIRHAGPAGHEALLKLFNSSLYKGELPSTWKEATIMPIPKPKKPGAYRPIFLLPCAGKKM</sequence>
<comment type="caution">
    <text evidence="2">The sequence shown here is derived from an EMBL/GenBank/DDBJ whole genome shotgun (WGS) entry which is preliminary data.</text>
</comment>
<evidence type="ECO:0000313" key="2">
    <source>
        <dbReference type="EMBL" id="MPC49107.1"/>
    </source>
</evidence>
<protein>
    <recommendedName>
        <fullName evidence="4">RNA-directed DNA polymerase from mobile element jockey</fullName>
    </recommendedName>
</protein>
<reference evidence="2 3" key="1">
    <citation type="submission" date="2019-05" db="EMBL/GenBank/DDBJ databases">
        <title>Another draft genome of Portunus trituberculatus and its Hox gene families provides insights of decapod evolution.</title>
        <authorList>
            <person name="Jeong J.-H."/>
            <person name="Song I."/>
            <person name="Kim S."/>
            <person name="Choi T."/>
            <person name="Kim D."/>
            <person name="Ryu S."/>
            <person name="Kim W."/>
        </authorList>
    </citation>
    <scope>NUCLEOTIDE SEQUENCE [LARGE SCALE GENOMIC DNA]</scope>
    <source>
        <tissue evidence="2">Muscle</tissue>
    </source>
</reference>
<dbReference type="AlphaFoldDB" id="A0A5B7FUM5"/>
<dbReference type="Proteomes" id="UP000324222">
    <property type="component" value="Unassembled WGS sequence"/>
</dbReference>
<proteinExistence type="predicted"/>
<organism evidence="2 3">
    <name type="scientific">Portunus trituberculatus</name>
    <name type="common">Swimming crab</name>
    <name type="synonym">Neptunus trituberculatus</name>
    <dbReference type="NCBI Taxonomy" id="210409"/>
    <lineage>
        <taxon>Eukaryota</taxon>
        <taxon>Metazoa</taxon>
        <taxon>Ecdysozoa</taxon>
        <taxon>Arthropoda</taxon>
        <taxon>Crustacea</taxon>
        <taxon>Multicrustacea</taxon>
        <taxon>Malacostraca</taxon>
        <taxon>Eumalacostraca</taxon>
        <taxon>Eucarida</taxon>
        <taxon>Decapoda</taxon>
        <taxon>Pleocyemata</taxon>
        <taxon>Brachyura</taxon>
        <taxon>Eubrachyura</taxon>
        <taxon>Portunoidea</taxon>
        <taxon>Portunidae</taxon>
        <taxon>Portuninae</taxon>
        <taxon>Portunus</taxon>
    </lineage>
</organism>
<evidence type="ECO:0000256" key="1">
    <source>
        <dbReference type="SAM" id="MobiDB-lite"/>
    </source>
</evidence>
<feature type="region of interest" description="Disordered" evidence="1">
    <location>
        <begin position="1"/>
        <end position="26"/>
    </location>
</feature>
<name>A0A5B7FUM5_PORTR</name>
<gene>
    <name evidence="2" type="ORF">E2C01_042901</name>
</gene>
<dbReference type="OrthoDB" id="6366904at2759"/>
<evidence type="ECO:0008006" key="4">
    <source>
        <dbReference type="Google" id="ProtNLM"/>
    </source>
</evidence>